<organism evidence="2 3">
    <name type="scientific">Mycena metata</name>
    <dbReference type="NCBI Taxonomy" id="1033252"/>
    <lineage>
        <taxon>Eukaryota</taxon>
        <taxon>Fungi</taxon>
        <taxon>Dikarya</taxon>
        <taxon>Basidiomycota</taxon>
        <taxon>Agaricomycotina</taxon>
        <taxon>Agaricomycetes</taxon>
        <taxon>Agaricomycetidae</taxon>
        <taxon>Agaricales</taxon>
        <taxon>Marasmiineae</taxon>
        <taxon>Mycenaceae</taxon>
        <taxon>Mycena</taxon>
    </lineage>
</organism>
<keyword evidence="3" id="KW-1185">Reference proteome</keyword>
<proteinExistence type="predicted"/>
<reference evidence="2" key="1">
    <citation type="submission" date="2023-03" db="EMBL/GenBank/DDBJ databases">
        <title>Massive genome expansion in bonnet fungi (Mycena s.s.) driven by repeated elements and novel gene families across ecological guilds.</title>
        <authorList>
            <consortium name="Lawrence Berkeley National Laboratory"/>
            <person name="Harder C.B."/>
            <person name="Miyauchi S."/>
            <person name="Viragh M."/>
            <person name="Kuo A."/>
            <person name="Thoen E."/>
            <person name="Andreopoulos B."/>
            <person name="Lu D."/>
            <person name="Skrede I."/>
            <person name="Drula E."/>
            <person name="Henrissat B."/>
            <person name="Morin E."/>
            <person name="Kohler A."/>
            <person name="Barry K."/>
            <person name="LaButti K."/>
            <person name="Morin E."/>
            <person name="Salamov A."/>
            <person name="Lipzen A."/>
            <person name="Mereny Z."/>
            <person name="Hegedus B."/>
            <person name="Baldrian P."/>
            <person name="Stursova M."/>
            <person name="Weitz H."/>
            <person name="Taylor A."/>
            <person name="Grigoriev I.V."/>
            <person name="Nagy L.G."/>
            <person name="Martin F."/>
            <person name="Kauserud H."/>
        </authorList>
    </citation>
    <scope>NUCLEOTIDE SEQUENCE</scope>
    <source>
        <strain evidence="2">CBHHK182m</strain>
    </source>
</reference>
<evidence type="ECO:0000256" key="1">
    <source>
        <dbReference type="SAM" id="MobiDB-lite"/>
    </source>
</evidence>
<dbReference type="EMBL" id="JARKIB010000010">
    <property type="protein sequence ID" value="KAJ7775398.1"/>
    <property type="molecule type" value="Genomic_DNA"/>
</dbReference>
<accession>A0AAD7K026</accession>
<dbReference type="Proteomes" id="UP001215598">
    <property type="component" value="Unassembled WGS sequence"/>
</dbReference>
<sequence length="515" mass="54546">MQGLTAAGGKANEASVAEVGGTDSDGSRVRRICCRDPVCLESPPSSFNPSTLSSPNPNSNSNTTRNTLSPSANFNASAWRAPHSAGSVGDGCVRGIRAAFLYEFRREDYALPSPSDESHMHLLLALAEGPPLILPRLHPSAVQTAQQNSIPDGSGSRGLFLPLAQSHFHFHHAIWGVANTEEVASNSTSTAQALQEARGAVGVGVGGMWRGVQRSGAAEGVGGLSTPSLWAGGREPVSVRCRGARPALLSLPLFLLPFFSRPESKSTGRGVVESFVGRVAWRGLIFIHGNVATRAEARLHSLTHSSPSANQRVDSSWRVTVCTGACMMRGWARCCGVHSERVSTAEGEGPSIFQPVSRVPEPNVDTTARNPVGPHADGGPYAHIVWRGGCAGWACGEEPRAGALFEAIALVAELWSADTEAEQGLSALFKGLTKPNEEVETCVRQPVGQIMRAAGDGHAEVSPFGGEDAEVGRGRSRHGSHWKGHYFTQYWIISFTSTVTCDTLNQFDISARGVG</sequence>
<evidence type="ECO:0000313" key="2">
    <source>
        <dbReference type="EMBL" id="KAJ7775398.1"/>
    </source>
</evidence>
<gene>
    <name evidence="2" type="ORF">B0H16DRAFT_1450025</name>
</gene>
<evidence type="ECO:0000313" key="3">
    <source>
        <dbReference type="Proteomes" id="UP001215598"/>
    </source>
</evidence>
<name>A0AAD7K026_9AGAR</name>
<dbReference type="AlphaFoldDB" id="A0AAD7K026"/>
<protein>
    <submittedName>
        <fullName evidence="2">Uncharacterized protein</fullName>
    </submittedName>
</protein>
<comment type="caution">
    <text evidence="2">The sequence shown here is derived from an EMBL/GenBank/DDBJ whole genome shotgun (WGS) entry which is preliminary data.</text>
</comment>
<feature type="region of interest" description="Disordered" evidence="1">
    <location>
        <begin position="1"/>
        <end position="26"/>
    </location>
</feature>
<feature type="region of interest" description="Disordered" evidence="1">
    <location>
        <begin position="43"/>
        <end position="71"/>
    </location>
</feature>